<evidence type="ECO:0000313" key="1">
    <source>
        <dbReference type="EMBL" id="TYB73991.1"/>
    </source>
</evidence>
<sequence>MNLSQYVINDIQPLKNTDLISDLQLLFTQLTYSHIPIKNADDVYLGCLSETDVHCFESRKQIKDCAYAAEGFFVRDTTDWLDILEAFAQNKCNIMPILSLKNKYLGYYELNDIISLFNETPFFAEAGAVLIIEKGLADYSFSEISQIVESNDGKLLGAFISKIENDIAQITLKITSTGLSEIMQTFRRYSYHIISGHEEDSYIEGLKERSDYLNKYLNI</sequence>
<evidence type="ECO:0000313" key="2">
    <source>
        <dbReference type="Proteomes" id="UP000323324"/>
    </source>
</evidence>
<dbReference type="SUPFAM" id="SSF54631">
    <property type="entry name" value="CBS-domain pair"/>
    <property type="match status" value="1"/>
</dbReference>
<dbReference type="Gene3D" id="3.10.580.10">
    <property type="entry name" value="CBS-domain"/>
    <property type="match status" value="1"/>
</dbReference>
<dbReference type="AlphaFoldDB" id="A0A8H2QJ62"/>
<protein>
    <submittedName>
        <fullName evidence="1">CBS domain-containing protein</fullName>
    </submittedName>
</protein>
<gene>
    <name evidence="1" type="ORF">ES676_09540</name>
</gene>
<organism evidence="1 2">
    <name type="scientific">Bizionia saleffrena</name>
    <dbReference type="NCBI Taxonomy" id="291189"/>
    <lineage>
        <taxon>Bacteria</taxon>
        <taxon>Pseudomonadati</taxon>
        <taxon>Bacteroidota</taxon>
        <taxon>Flavobacteriia</taxon>
        <taxon>Flavobacteriales</taxon>
        <taxon>Flavobacteriaceae</taxon>
        <taxon>Bizionia</taxon>
    </lineage>
</organism>
<dbReference type="InterPro" id="IPR046342">
    <property type="entry name" value="CBS_dom_sf"/>
</dbReference>
<dbReference type="RefSeq" id="WP_148370111.1">
    <property type="nucleotide sequence ID" value="NZ_VSKM01000008.1"/>
</dbReference>
<proteinExistence type="predicted"/>
<accession>A0A8H2QJ62</accession>
<comment type="caution">
    <text evidence="1">The sequence shown here is derived from an EMBL/GenBank/DDBJ whole genome shotgun (WGS) entry which is preliminary data.</text>
</comment>
<reference evidence="1 2" key="1">
    <citation type="submission" date="2019-08" db="EMBL/GenBank/DDBJ databases">
        <title>Genomes of Antarctic Bizionia species.</title>
        <authorList>
            <person name="Bowman J.P."/>
        </authorList>
    </citation>
    <scope>NUCLEOTIDE SEQUENCE [LARGE SCALE GENOMIC DNA]</scope>
    <source>
        <strain evidence="1 2">HFD</strain>
    </source>
</reference>
<keyword evidence="2" id="KW-1185">Reference proteome</keyword>
<dbReference type="EMBL" id="VSKM01000008">
    <property type="protein sequence ID" value="TYB73991.1"/>
    <property type="molecule type" value="Genomic_DNA"/>
</dbReference>
<name>A0A8H2QJ62_9FLAO</name>
<dbReference type="Proteomes" id="UP000323324">
    <property type="component" value="Unassembled WGS sequence"/>
</dbReference>